<reference evidence="1" key="1">
    <citation type="submission" date="2018-05" db="EMBL/GenBank/DDBJ databases">
        <authorList>
            <person name="Lanie J.A."/>
            <person name="Ng W.-L."/>
            <person name="Kazmierczak K.M."/>
            <person name="Andrzejewski T.M."/>
            <person name="Davidsen T.M."/>
            <person name="Wayne K.J."/>
            <person name="Tettelin H."/>
            <person name="Glass J.I."/>
            <person name="Rusch D."/>
            <person name="Podicherti R."/>
            <person name="Tsui H.-C.T."/>
            <person name="Winkler M.E."/>
        </authorList>
    </citation>
    <scope>NUCLEOTIDE SEQUENCE</scope>
</reference>
<organism evidence="1">
    <name type="scientific">marine metagenome</name>
    <dbReference type="NCBI Taxonomy" id="408172"/>
    <lineage>
        <taxon>unclassified sequences</taxon>
        <taxon>metagenomes</taxon>
        <taxon>ecological metagenomes</taxon>
    </lineage>
</organism>
<protein>
    <submittedName>
        <fullName evidence="1">Uncharacterized protein</fullName>
    </submittedName>
</protein>
<dbReference type="EMBL" id="UINC01018479">
    <property type="protein sequence ID" value="SVA77654.1"/>
    <property type="molecule type" value="Genomic_DNA"/>
</dbReference>
<dbReference type="AlphaFoldDB" id="A0A381YKU5"/>
<feature type="non-terminal residue" evidence="1">
    <location>
        <position position="52"/>
    </location>
</feature>
<proteinExistence type="predicted"/>
<evidence type="ECO:0000313" key="1">
    <source>
        <dbReference type="EMBL" id="SVA77654.1"/>
    </source>
</evidence>
<sequence length="52" mass="5969">MLPNQENSMQIQYGLLLKYNSLMKYLILILPLFLVAFEQAPIDASKLIEKNG</sequence>
<name>A0A381YKU5_9ZZZZ</name>
<gene>
    <name evidence="1" type="ORF">METZ01_LOCUS130508</name>
</gene>
<accession>A0A381YKU5</accession>